<accession>A0A1M4ULL4</accession>
<evidence type="ECO:0000313" key="3">
    <source>
        <dbReference type="Proteomes" id="UP000184406"/>
    </source>
</evidence>
<keyword evidence="1" id="KW-0812">Transmembrane</keyword>
<dbReference type="Proteomes" id="UP000184406">
    <property type="component" value="Unassembled WGS sequence"/>
</dbReference>
<name>A0A1M4ULL4_9FLAO</name>
<organism evidence="2 3">
    <name type="scientific">Arenibacter palladensis</name>
    <dbReference type="NCBI Taxonomy" id="237373"/>
    <lineage>
        <taxon>Bacteria</taxon>
        <taxon>Pseudomonadati</taxon>
        <taxon>Bacteroidota</taxon>
        <taxon>Flavobacteriia</taxon>
        <taxon>Flavobacteriales</taxon>
        <taxon>Flavobacteriaceae</taxon>
        <taxon>Arenibacter</taxon>
    </lineage>
</organism>
<protein>
    <submittedName>
        <fullName evidence="2">Uncharacterized protein</fullName>
    </submittedName>
</protein>
<keyword evidence="3" id="KW-1185">Reference proteome</keyword>
<gene>
    <name evidence="2" type="ORF">SAMN03080594_101668</name>
</gene>
<dbReference type="AlphaFoldDB" id="A0A1M4ULL4"/>
<proteinExistence type="predicted"/>
<evidence type="ECO:0000256" key="1">
    <source>
        <dbReference type="SAM" id="Phobius"/>
    </source>
</evidence>
<reference evidence="3" key="1">
    <citation type="submission" date="2016-11" db="EMBL/GenBank/DDBJ databases">
        <authorList>
            <person name="Varghese N."/>
            <person name="Submissions S."/>
        </authorList>
    </citation>
    <scope>NUCLEOTIDE SEQUENCE [LARGE SCALE GENOMIC DNA]</scope>
    <source>
        <strain evidence="3">DSM 17539</strain>
    </source>
</reference>
<keyword evidence="1" id="KW-0472">Membrane</keyword>
<keyword evidence="1" id="KW-1133">Transmembrane helix</keyword>
<feature type="transmembrane region" description="Helical" evidence="1">
    <location>
        <begin position="7"/>
        <end position="25"/>
    </location>
</feature>
<evidence type="ECO:0000313" key="2">
    <source>
        <dbReference type="EMBL" id="SHE57473.1"/>
    </source>
</evidence>
<dbReference type="EMBL" id="FQUX01000001">
    <property type="protein sequence ID" value="SHE57473.1"/>
    <property type="molecule type" value="Genomic_DNA"/>
</dbReference>
<dbReference type="SUPFAM" id="SSF52218">
    <property type="entry name" value="Flavoproteins"/>
    <property type="match status" value="1"/>
</dbReference>
<sequence>MKKFRKILLVFLSIALVFLVFMFWYQNEYAMDHAQEYEVNSPAENSRLLLATQGSDFKNAITTAIVDYYKTESVYIKVIDISALVGVNPNNYDALLIIHTWENWKPPSAVKSFMDRTKDYRDKTVVLTTSGEGSYKMEGVDAFTGESILDETPNYVGQIINKLNPLLKL</sequence>
<dbReference type="RefSeq" id="WP_072860283.1">
    <property type="nucleotide sequence ID" value="NZ_FQUX01000001.1"/>
</dbReference>
<dbReference type="OrthoDB" id="982714at2"/>
<dbReference type="InterPro" id="IPR029039">
    <property type="entry name" value="Flavoprotein-like_sf"/>
</dbReference>